<dbReference type="SMART" id="SM00736">
    <property type="entry name" value="CADG"/>
    <property type="match status" value="2"/>
</dbReference>
<organism evidence="4 5">
    <name type="scientific">Pelagicoccus enzymogenes</name>
    <dbReference type="NCBI Taxonomy" id="2773457"/>
    <lineage>
        <taxon>Bacteria</taxon>
        <taxon>Pseudomonadati</taxon>
        <taxon>Verrucomicrobiota</taxon>
        <taxon>Opitutia</taxon>
        <taxon>Puniceicoccales</taxon>
        <taxon>Pelagicoccaceae</taxon>
        <taxon>Pelagicoccus</taxon>
    </lineage>
</organism>
<evidence type="ECO:0000313" key="4">
    <source>
        <dbReference type="EMBL" id="MBD5779726.1"/>
    </source>
</evidence>
<feature type="region of interest" description="Disordered" evidence="1">
    <location>
        <begin position="325"/>
        <end position="349"/>
    </location>
</feature>
<keyword evidence="2" id="KW-0732">Signal</keyword>
<proteinExistence type="predicted"/>
<feature type="region of interest" description="Disordered" evidence="1">
    <location>
        <begin position="225"/>
        <end position="245"/>
    </location>
</feature>
<sequence length="2543" mass="269347">MTESASRFASFSIWKAILASILLSALGQKATAQDPSGAEPEDKLLVRAIVGLELNFDLQIPAEVSNVSFQALPDGLQFNETEGTLTGVATSAGVLETSINFSEGGQALQMPARFEVYMEAEFPGDVNNPNPDEGPEPPTEPIRIIGKVGEQLYWQLNFNLNTASYDFAVGPDGVPSQLPPGIQISSQENSFLGYPEAAGIFECGIVVTDSEGSFTEHYIFDIQGSADAGDGTATGGTSGTEGEPHDEPLFVRGVVGYPLHFFLEVPENVELQSISPLPPGLSLDMTQPAIVGTPTTAGFLDSNIQAIENGQSITHPVQFDIVLEADFPGDPNDPNPPHDSNNPEPPAEPIRIFGKVGERLYWQLNQNLSSSTFDIGIDPTGVPYQLPSGIDIHISESSFVGTPLEPGVYDFELVFSDSTGSYIDHYIFDIAPAGDTGTPGEPDPVMVIHGVVGEPLYWQLNYNVSTTGYDYGVRPDGTSFQLPAGIEIVAAESSFIGTPSEAGWYDFILLIPTSDGIVEKRYAFDIAPANDPDEDKPLIIRAVVGFELLFPLDIPEGITLNTFSPFPAGLSYETASESVVGTPSEAGIFEALITYTEDGADGEKEVIFEIYNEAEFPGDPNDPNPPEEHLEHPFNIVGDVGMELQFYLGLEGEVGDLVFDMLPEGLSFDADNGLVYGTPIHPGFYETRLRGLRDTEVVIYPVYFDIFGDWNPDTGAGGQPHELKIFGWVGEFISFPLPLDPSVSTVSLTTYADGTQAYLPLGVQLDAANGMLVGFPQEPGFFPSSFTITEGDKSEEIPVFFEIQYFDPNDPGGPTHPGDNYDHEPNEIVLFGEVGARFSFKFPLAAEETADLPAERDGDTFALPVGLSYSAENLSITGSPTKSGHYEALVVVEGPGYIKEKYIHFIVSDGSNAPRLSFFSESEYVPGQPFSYQINAGGQATNFEVEELPAGLQLDSSTGIISGTIDFSEDFDLLIAASNENGTAYGIHFLDSEEDEHHEEPDPTDPNSPDTGHGDEEDPEPFFARLGVPFVLEAPAEFAEAVFALVDGEAFPAGLGFDSTQNAVISGTPTEAGLFQTKISITRGELEEQFTLWFFVADSVEAPQFVAPDYVRSLPGEAFELRLPIANGPATIKIQSAPDGVSYDSEAKALRGVLSEPGFYRVLVSASNEAGMGVHLVEIDVFDDGTGHNPGNNYYEPIHAFGIVGEPFDFPLPANPDNSVIAFVDGEDGTSSEIPAGLEYIENYAIIRGTPEQEGVSNLFLEITEFGFTRREQIVFEIYTRDNLPDDPNFPTDPGYHEPDDGHVEPILGKVGERLYFEAPISGDGVSFAIVDGPDGEPSELPPGVSFDSDLGILSGVPTASGIYPLWVEVDEFGSVRTHFAPVIVSGVEGSPVITSEPFFTTIPGEHFKFEIKATNEPTDVEVDFFDVPGVLSFDQESMLLEGKFEFGGFFTLLVSATNDTGTGYGLLNIDVLGLNDGEGPNEIPLHINGTVNQKVDFPLPSFIRGSKFVVTADPAGFEAQLPEGFSIDEKTGRISGIPTQPGYTFVWVSVDDGELPSLAINIGIAEGMRTPEIISPDFWIGYQDSPFHYQIHATDGPYKFYAEGLPTGLSLDPFSGTIRGTSSEFGDFQVAISAENAAGVGNAKTLYLTLEEKPRLPVVSAPYYTEGQVGESFSLQVNATEEPDFFHPGGLPAGLSIDSTNGLISGTPSQFGYFNVNLEATNQWGRGGLQIAIYIKRAALAPVYVGTSSVGGKVGKDFLFQPAFSGNANSFEIDENSPNPLPAGLAIDPETGAISGIPSEIMNGFVDVLISGEGGSTIATVYFKIVAALDAPVISSSSFAKGTSGTALSFQLTASNSPVEFAAANLPAGLELDSQSGEISGTPESAGFYDIVVSARNASGWGQPKLLILDIIPGLEAPIVISAPWAKGEVGKAFQYQIEANNQPSGYAVSGDLPEGLSLDEASGSITGTPSKAGFYEVILSASNASGSGNGLVFIFAIRPSQEMPVITSSGTAFATVNEPFLYKIKATATPTSYAAENLPDGLSLNESTGFITGTPKSPTTEPLVIVVTASNAAGQSLPRAVLLEILPAAEAPVILSGGHALGKVGVAFEYQVFAINEPTAYSSPDLPEGLSIASNTGLISGTPEEAGEFKVTLVASNDAGKGEPATILFFIVPGAEAPRVTSKTHAIGKVGEDFEYQILASAEEIDSYQVEGNLPRGLDFDPTTGLISGTPVEPIITSVLLSVSNEAGTSAPQPFTIKIEPALEAPVITSSLNISGTVGEELSYTINATNMPEERPLPPSAEFDAVGLPSGLGVNTATGIVSGIPEEAGSYIATLVASNETGEGAPRFLNIKIKPAPTAPVVTSVFRVGAQVGKSFNYQIVATNAPTSYDADHAIAWLVADTETGSLSGTPTKPGVFYASLFAVNEAGYSEPSPLEITVYPAADTPKMTSERSAEGKVGSPFEYQIEASNNPTSFKVSGLPAGLSLNPSTGVISGTPTASGTFDIVVVGSNGNGEGAKATLVLKISPKTAFTIVSSSSNDN</sequence>
<dbReference type="InterPro" id="IPR013783">
    <property type="entry name" value="Ig-like_fold"/>
</dbReference>
<dbReference type="RefSeq" id="WP_191616856.1">
    <property type="nucleotide sequence ID" value="NZ_JACYFG010000013.1"/>
</dbReference>
<feature type="chain" id="PRO_5037276912" evidence="2">
    <location>
        <begin position="33"/>
        <end position="2543"/>
    </location>
</feature>
<dbReference type="InterPro" id="IPR006644">
    <property type="entry name" value="Cadg"/>
</dbReference>
<comment type="caution">
    <text evidence="4">The sequence shown here is derived from an EMBL/GenBank/DDBJ whole genome shotgun (WGS) entry which is preliminary data.</text>
</comment>
<feature type="region of interest" description="Disordered" evidence="1">
    <location>
        <begin position="994"/>
        <end position="1020"/>
    </location>
</feature>
<feature type="signal peptide" evidence="2">
    <location>
        <begin position="1"/>
        <end position="32"/>
    </location>
</feature>
<protein>
    <submittedName>
        <fullName evidence="4">Ig domain-containing protein</fullName>
    </submittedName>
</protein>
<dbReference type="EMBL" id="JACYFG010000013">
    <property type="protein sequence ID" value="MBD5779726.1"/>
    <property type="molecule type" value="Genomic_DNA"/>
</dbReference>
<dbReference type="GO" id="GO:0005509">
    <property type="term" value="F:calcium ion binding"/>
    <property type="evidence" value="ECO:0007669"/>
    <property type="project" value="InterPro"/>
</dbReference>
<dbReference type="Proteomes" id="UP000622317">
    <property type="component" value="Unassembled WGS sequence"/>
</dbReference>
<accession>A0A927F8L0</accession>
<feature type="compositionally biased region" description="Pro residues" evidence="1">
    <location>
        <begin position="331"/>
        <end position="348"/>
    </location>
</feature>
<reference evidence="4" key="1">
    <citation type="submission" date="2020-09" db="EMBL/GenBank/DDBJ databases">
        <title>Pelagicoccus enzymogenes sp. nov. with an EPS production, isolated from marine sediment.</title>
        <authorList>
            <person name="Feng X."/>
        </authorList>
    </citation>
    <scope>NUCLEOTIDE SEQUENCE</scope>
    <source>
        <strain evidence="4">NFK12</strain>
    </source>
</reference>
<dbReference type="GO" id="GO:0016020">
    <property type="term" value="C:membrane"/>
    <property type="evidence" value="ECO:0007669"/>
    <property type="project" value="InterPro"/>
</dbReference>
<evidence type="ECO:0000259" key="3">
    <source>
        <dbReference type="SMART" id="SM00736"/>
    </source>
</evidence>
<feature type="domain" description="Dystroglycan-type cadherin-like" evidence="3">
    <location>
        <begin position="2452"/>
        <end position="2534"/>
    </location>
</feature>
<dbReference type="SUPFAM" id="SSF49313">
    <property type="entry name" value="Cadherin-like"/>
    <property type="match status" value="12"/>
</dbReference>
<dbReference type="Gene3D" id="2.60.40.10">
    <property type="entry name" value="Immunoglobulins"/>
    <property type="match status" value="15"/>
</dbReference>
<gene>
    <name evidence="4" type="ORF">IEN85_09505</name>
</gene>
<feature type="domain" description="Dystroglycan-type cadherin-like" evidence="3">
    <location>
        <begin position="2006"/>
        <end position="2094"/>
    </location>
</feature>
<evidence type="ECO:0000256" key="2">
    <source>
        <dbReference type="SAM" id="SignalP"/>
    </source>
</evidence>
<evidence type="ECO:0000256" key="1">
    <source>
        <dbReference type="SAM" id="MobiDB-lite"/>
    </source>
</evidence>
<dbReference type="InterPro" id="IPR015919">
    <property type="entry name" value="Cadherin-like_sf"/>
</dbReference>
<keyword evidence="5" id="KW-1185">Reference proteome</keyword>
<name>A0A927F8L0_9BACT</name>
<evidence type="ECO:0000313" key="5">
    <source>
        <dbReference type="Proteomes" id="UP000622317"/>
    </source>
</evidence>
<dbReference type="Pfam" id="PF05345">
    <property type="entry name" value="He_PIG"/>
    <property type="match status" value="11"/>
</dbReference>